<sequence length="98" mass="11183">MSISRDLNVPVSTVRNINRRFIAHGTVANLPRCERKSKINEKLQRRIVQMEDKEPGLTSKQIQADLQKHCTTVSAHTILRKGTLWKETQEDTTADTKA</sequence>
<gene>
    <name evidence="1" type="ORF">H4Q32_020042</name>
</gene>
<dbReference type="InterPro" id="IPR009057">
    <property type="entry name" value="Homeodomain-like_sf"/>
</dbReference>
<comment type="caution">
    <text evidence="1">The sequence shown here is derived from an EMBL/GenBank/DDBJ whole genome shotgun (WGS) entry which is preliminary data.</text>
</comment>
<keyword evidence="2" id="KW-1185">Reference proteome</keyword>
<evidence type="ECO:0000313" key="2">
    <source>
        <dbReference type="Proteomes" id="UP000830375"/>
    </source>
</evidence>
<protein>
    <submittedName>
        <fullName evidence="1">Paired box protein Pax-4</fullName>
    </submittedName>
</protein>
<dbReference type="Proteomes" id="UP000830375">
    <property type="component" value="Unassembled WGS sequence"/>
</dbReference>
<organism evidence="1 2">
    <name type="scientific">Labeo rohita</name>
    <name type="common">Indian major carp</name>
    <name type="synonym">Cyprinus rohita</name>
    <dbReference type="NCBI Taxonomy" id="84645"/>
    <lineage>
        <taxon>Eukaryota</taxon>
        <taxon>Metazoa</taxon>
        <taxon>Chordata</taxon>
        <taxon>Craniata</taxon>
        <taxon>Vertebrata</taxon>
        <taxon>Euteleostomi</taxon>
        <taxon>Actinopterygii</taxon>
        <taxon>Neopterygii</taxon>
        <taxon>Teleostei</taxon>
        <taxon>Ostariophysi</taxon>
        <taxon>Cypriniformes</taxon>
        <taxon>Cyprinidae</taxon>
        <taxon>Labeoninae</taxon>
        <taxon>Labeonini</taxon>
        <taxon>Labeo</taxon>
    </lineage>
</organism>
<evidence type="ECO:0000313" key="1">
    <source>
        <dbReference type="EMBL" id="KAI2648885.1"/>
    </source>
</evidence>
<proteinExistence type="predicted"/>
<dbReference type="SUPFAM" id="SSF46689">
    <property type="entry name" value="Homeodomain-like"/>
    <property type="match status" value="1"/>
</dbReference>
<name>A0ABQ8LET7_LABRO</name>
<dbReference type="EMBL" id="JACTAM010000024">
    <property type="protein sequence ID" value="KAI2648885.1"/>
    <property type="molecule type" value="Genomic_DNA"/>
</dbReference>
<reference evidence="1 2" key="1">
    <citation type="submission" date="2022-01" db="EMBL/GenBank/DDBJ databases">
        <title>A high-quality chromosome-level genome assembly of rohu carp, Labeo rohita.</title>
        <authorList>
            <person name="Arick M.A. II"/>
            <person name="Hsu C.-Y."/>
            <person name="Magbanua Z."/>
            <person name="Pechanova O."/>
            <person name="Grover C."/>
            <person name="Miller E."/>
            <person name="Thrash A."/>
            <person name="Ezzel L."/>
            <person name="Alam S."/>
            <person name="Benzie J."/>
            <person name="Hamilton M."/>
            <person name="Karsi A."/>
            <person name="Lawrence M.L."/>
            <person name="Peterson D.G."/>
        </authorList>
    </citation>
    <scope>NUCLEOTIDE SEQUENCE [LARGE SCALE GENOMIC DNA]</scope>
    <source>
        <strain evidence="2">BAU-BD-2019</strain>
        <tissue evidence="1">Blood</tissue>
    </source>
</reference>
<accession>A0ABQ8LET7</accession>